<feature type="non-terminal residue" evidence="1">
    <location>
        <position position="73"/>
    </location>
</feature>
<reference evidence="1" key="1">
    <citation type="submission" date="2021-02" db="EMBL/GenBank/DDBJ databases">
        <authorList>
            <person name="Nowell W R."/>
        </authorList>
    </citation>
    <scope>NUCLEOTIDE SEQUENCE</scope>
</reference>
<accession>A0A822D6L3</accession>
<sequence>MNRSNDEIKAKEILINKLQIEIDHKDKQIFGYNKNFEATNDTRVEKQLVKNILLSYFHTPIDKQQQVIPILSA</sequence>
<gene>
    <name evidence="1" type="ORF">QYT958_LOCUS42696</name>
</gene>
<dbReference type="AlphaFoldDB" id="A0A822D6L3"/>
<proteinExistence type="predicted"/>
<evidence type="ECO:0000313" key="1">
    <source>
        <dbReference type="EMBL" id="CAF5061647.1"/>
    </source>
</evidence>
<protein>
    <submittedName>
        <fullName evidence="1">Uncharacterized protein</fullName>
    </submittedName>
</protein>
<name>A0A822D6L3_9BILA</name>
<organism evidence="1 2">
    <name type="scientific">Rotaria socialis</name>
    <dbReference type="NCBI Taxonomy" id="392032"/>
    <lineage>
        <taxon>Eukaryota</taxon>
        <taxon>Metazoa</taxon>
        <taxon>Spiralia</taxon>
        <taxon>Gnathifera</taxon>
        <taxon>Rotifera</taxon>
        <taxon>Eurotatoria</taxon>
        <taxon>Bdelloidea</taxon>
        <taxon>Philodinida</taxon>
        <taxon>Philodinidae</taxon>
        <taxon>Rotaria</taxon>
    </lineage>
</organism>
<dbReference type="Proteomes" id="UP000663848">
    <property type="component" value="Unassembled WGS sequence"/>
</dbReference>
<comment type="caution">
    <text evidence="1">The sequence shown here is derived from an EMBL/GenBank/DDBJ whole genome shotgun (WGS) entry which is preliminary data.</text>
</comment>
<dbReference type="EMBL" id="CAJOBR010055955">
    <property type="protein sequence ID" value="CAF5061647.1"/>
    <property type="molecule type" value="Genomic_DNA"/>
</dbReference>
<evidence type="ECO:0000313" key="2">
    <source>
        <dbReference type="Proteomes" id="UP000663848"/>
    </source>
</evidence>